<dbReference type="PANTHER" id="PTHR33164">
    <property type="entry name" value="TRANSCRIPTIONAL REGULATOR, MARR FAMILY"/>
    <property type="match status" value="1"/>
</dbReference>
<dbReference type="InterPro" id="IPR036388">
    <property type="entry name" value="WH-like_DNA-bd_sf"/>
</dbReference>
<reference evidence="5 6" key="1">
    <citation type="submission" date="2016-10" db="EMBL/GenBank/DDBJ databases">
        <title>Genome sequence of Streptomyces gilvigriseus MUSC 26.</title>
        <authorList>
            <person name="Lee L.-H."/>
            <person name="Ser H.-L."/>
        </authorList>
    </citation>
    <scope>NUCLEOTIDE SEQUENCE [LARGE SCALE GENOMIC DNA]</scope>
    <source>
        <strain evidence="5 6">MUSC 26</strain>
    </source>
</reference>
<dbReference type="InterPro" id="IPR023187">
    <property type="entry name" value="Tscrpt_reg_MarR-type_CS"/>
</dbReference>
<organism evidence="5 6">
    <name type="scientific">Mangrovactinospora gilvigrisea</name>
    <dbReference type="NCBI Taxonomy" id="1428644"/>
    <lineage>
        <taxon>Bacteria</taxon>
        <taxon>Bacillati</taxon>
        <taxon>Actinomycetota</taxon>
        <taxon>Actinomycetes</taxon>
        <taxon>Kitasatosporales</taxon>
        <taxon>Streptomycetaceae</taxon>
        <taxon>Mangrovactinospora</taxon>
    </lineage>
</organism>
<dbReference type="SUPFAM" id="SSF46785">
    <property type="entry name" value="Winged helix' DNA-binding domain"/>
    <property type="match status" value="1"/>
</dbReference>
<evidence type="ECO:0000313" key="5">
    <source>
        <dbReference type="EMBL" id="OIV36444.1"/>
    </source>
</evidence>
<evidence type="ECO:0000259" key="4">
    <source>
        <dbReference type="PROSITE" id="PS50995"/>
    </source>
</evidence>
<dbReference type="GO" id="GO:0003700">
    <property type="term" value="F:DNA-binding transcription factor activity"/>
    <property type="evidence" value="ECO:0007669"/>
    <property type="project" value="InterPro"/>
</dbReference>
<protein>
    <submittedName>
        <fullName evidence="5">MarR family transcriptional regulator</fullName>
    </submittedName>
</protein>
<dbReference type="Gene3D" id="1.10.10.10">
    <property type="entry name" value="Winged helix-like DNA-binding domain superfamily/Winged helix DNA-binding domain"/>
    <property type="match status" value="1"/>
</dbReference>
<keyword evidence="6" id="KW-1185">Reference proteome</keyword>
<dbReference type="PANTHER" id="PTHR33164:SF99">
    <property type="entry name" value="MARR FAMILY REGULATORY PROTEIN"/>
    <property type="match status" value="1"/>
</dbReference>
<dbReference type="Pfam" id="PF12802">
    <property type="entry name" value="MarR_2"/>
    <property type="match status" value="1"/>
</dbReference>
<sequence length="127" mass="14140">MVERWRSLLSCYSGIALALDRELHAEHGITMSDFEVLDRLAENSHPSGMEGCTEAGMRIQEIGEHIHLSQSALSRTVARLEKSGLVERVLCEFDRRGVFVALTKNGRACHTAAARTRLEVLREHLAG</sequence>
<dbReference type="STRING" id="1428644.BIV57_16340"/>
<keyword evidence="3" id="KW-0804">Transcription</keyword>
<evidence type="ECO:0000256" key="3">
    <source>
        <dbReference type="ARBA" id="ARBA00023163"/>
    </source>
</evidence>
<dbReference type="AlphaFoldDB" id="A0A1J7C4E7"/>
<dbReference type="PROSITE" id="PS50995">
    <property type="entry name" value="HTH_MARR_2"/>
    <property type="match status" value="1"/>
</dbReference>
<dbReference type="GO" id="GO:0003677">
    <property type="term" value="F:DNA binding"/>
    <property type="evidence" value="ECO:0007669"/>
    <property type="project" value="UniProtKB-KW"/>
</dbReference>
<dbReference type="Proteomes" id="UP000243342">
    <property type="component" value="Unassembled WGS sequence"/>
</dbReference>
<dbReference type="InterPro" id="IPR036390">
    <property type="entry name" value="WH_DNA-bd_sf"/>
</dbReference>
<evidence type="ECO:0000256" key="2">
    <source>
        <dbReference type="ARBA" id="ARBA00023125"/>
    </source>
</evidence>
<feature type="domain" description="HTH marR-type" evidence="4">
    <location>
        <begin position="1"/>
        <end position="127"/>
    </location>
</feature>
<dbReference type="EMBL" id="MLCF01000094">
    <property type="protein sequence ID" value="OIV36444.1"/>
    <property type="molecule type" value="Genomic_DNA"/>
</dbReference>
<proteinExistence type="predicted"/>
<keyword evidence="1" id="KW-0805">Transcription regulation</keyword>
<comment type="caution">
    <text evidence="5">The sequence shown here is derived from an EMBL/GenBank/DDBJ whole genome shotgun (WGS) entry which is preliminary data.</text>
</comment>
<dbReference type="GO" id="GO:0006950">
    <property type="term" value="P:response to stress"/>
    <property type="evidence" value="ECO:0007669"/>
    <property type="project" value="TreeGrafter"/>
</dbReference>
<dbReference type="InterPro" id="IPR000835">
    <property type="entry name" value="HTH_MarR-typ"/>
</dbReference>
<evidence type="ECO:0000313" key="6">
    <source>
        <dbReference type="Proteomes" id="UP000243342"/>
    </source>
</evidence>
<name>A0A1J7C4E7_9ACTN</name>
<evidence type="ECO:0000256" key="1">
    <source>
        <dbReference type="ARBA" id="ARBA00023015"/>
    </source>
</evidence>
<keyword evidence="2" id="KW-0238">DNA-binding</keyword>
<accession>A0A1J7C4E7</accession>
<dbReference type="InterPro" id="IPR039422">
    <property type="entry name" value="MarR/SlyA-like"/>
</dbReference>
<dbReference type="SMART" id="SM00347">
    <property type="entry name" value="HTH_MARR"/>
    <property type="match status" value="1"/>
</dbReference>
<dbReference type="PRINTS" id="PR00598">
    <property type="entry name" value="HTHMARR"/>
</dbReference>
<dbReference type="PROSITE" id="PS01117">
    <property type="entry name" value="HTH_MARR_1"/>
    <property type="match status" value="1"/>
</dbReference>
<gene>
    <name evidence="5" type="ORF">BIV57_16340</name>
</gene>